<evidence type="ECO:0000313" key="3">
    <source>
        <dbReference type="Proteomes" id="UP001165121"/>
    </source>
</evidence>
<accession>A0A9W7CYY3</accession>
<organism evidence="2 3">
    <name type="scientific">Phytophthora fragariaefolia</name>
    <dbReference type="NCBI Taxonomy" id="1490495"/>
    <lineage>
        <taxon>Eukaryota</taxon>
        <taxon>Sar</taxon>
        <taxon>Stramenopiles</taxon>
        <taxon>Oomycota</taxon>
        <taxon>Peronosporomycetes</taxon>
        <taxon>Peronosporales</taxon>
        <taxon>Peronosporaceae</taxon>
        <taxon>Phytophthora</taxon>
    </lineage>
</organism>
<protein>
    <submittedName>
        <fullName evidence="2">Unnamed protein product</fullName>
    </submittedName>
</protein>
<feature type="compositionally biased region" description="Low complexity" evidence="1">
    <location>
        <begin position="13"/>
        <end position="22"/>
    </location>
</feature>
<dbReference type="AlphaFoldDB" id="A0A9W7CYY3"/>
<proteinExistence type="predicted"/>
<gene>
    <name evidence="2" type="ORF">Pfra01_001848800</name>
</gene>
<feature type="compositionally biased region" description="Polar residues" evidence="1">
    <location>
        <begin position="1"/>
        <end position="11"/>
    </location>
</feature>
<sequence length="130" mass="14514">MEGDQAVNTATGRDASSSSARSSYDRADSTWETDPEDASSGEDEDNVANMVGPYPDKTHVLGAPRCSWGKRRYRIGRKTLRARCSVTVKHDEDQGGDIGMDTIIILIDADLRSKVTRRIHKVACKYRYFE</sequence>
<evidence type="ECO:0000313" key="2">
    <source>
        <dbReference type="EMBL" id="GMF48168.1"/>
    </source>
</evidence>
<feature type="compositionally biased region" description="Acidic residues" evidence="1">
    <location>
        <begin position="31"/>
        <end position="46"/>
    </location>
</feature>
<comment type="caution">
    <text evidence="2">The sequence shown here is derived from an EMBL/GenBank/DDBJ whole genome shotgun (WGS) entry which is preliminary data.</text>
</comment>
<keyword evidence="3" id="KW-1185">Reference proteome</keyword>
<name>A0A9W7CYY3_9STRA</name>
<dbReference type="Proteomes" id="UP001165121">
    <property type="component" value="Unassembled WGS sequence"/>
</dbReference>
<evidence type="ECO:0000256" key="1">
    <source>
        <dbReference type="SAM" id="MobiDB-lite"/>
    </source>
</evidence>
<dbReference type="EMBL" id="BSXT01002284">
    <property type="protein sequence ID" value="GMF48168.1"/>
    <property type="molecule type" value="Genomic_DNA"/>
</dbReference>
<feature type="region of interest" description="Disordered" evidence="1">
    <location>
        <begin position="1"/>
        <end position="56"/>
    </location>
</feature>
<reference evidence="2" key="1">
    <citation type="submission" date="2023-04" db="EMBL/GenBank/DDBJ databases">
        <title>Phytophthora fragariaefolia NBRC 109709.</title>
        <authorList>
            <person name="Ichikawa N."/>
            <person name="Sato H."/>
            <person name="Tonouchi N."/>
        </authorList>
    </citation>
    <scope>NUCLEOTIDE SEQUENCE</scope>
    <source>
        <strain evidence="2">NBRC 109709</strain>
    </source>
</reference>